<sequence>MAKPIPRLSPDQIKRVIATAFEDKPPYNKVLQEHAISEGELMQLMKRELTSTAYKLWVAQGKGVKKPTVKSTFPHGR</sequence>
<accession>A0ABT2YM89</accession>
<name>A0ABT2YM89_9BURK</name>
<dbReference type="EMBL" id="JAJIRN010000012">
    <property type="protein sequence ID" value="MCV2371159.1"/>
    <property type="molecule type" value="Genomic_DNA"/>
</dbReference>
<protein>
    <submittedName>
        <fullName evidence="1">DUF2805 domain-containing protein</fullName>
    </submittedName>
</protein>
<dbReference type="InterPro" id="IPR019882">
    <property type="entry name" value="CHP03643"/>
</dbReference>
<proteinExistence type="predicted"/>
<dbReference type="RefSeq" id="WP_263573735.1">
    <property type="nucleotide sequence ID" value="NZ_JAJIRN010000012.1"/>
</dbReference>
<evidence type="ECO:0000313" key="2">
    <source>
        <dbReference type="Proteomes" id="UP001209701"/>
    </source>
</evidence>
<dbReference type="Proteomes" id="UP001209701">
    <property type="component" value="Unassembled WGS sequence"/>
</dbReference>
<organism evidence="1 2">
    <name type="scientific">Roseateles oligotrophus</name>
    <dbReference type="NCBI Taxonomy" id="1769250"/>
    <lineage>
        <taxon>Bacteria</taxon>
        <taxon>Pseudomonadati</taxon>
        <taxon>Pseudomonadota</taxon>
        <taxon>Betaproteobacteria</taxon>
        <taxon>Burkholderiales</taxon>
        <taxon>Sphaerotilaceae</taxon>
        <taxon>Roseateles</taxon>
    </lineage>
</organism>
<comment type="caution">
    <text evidence="1">The sequence shown here is derived from an EMBL/GenBank/DDBJ whole genome shotgun (WGS) entry which is preliminary data.</text>
</comment>
<evidence type="ECO:0000313" key="1">
    <source>
        <dbReference type="EMBL" id="MCV2371159.1"/>
    </source>
</evidence>
<gene>
    <name evidence="1" type="ORF">LNV07_23975</name>
</gene>
<keyword evidence="2" id="KW-1185">Reference proteome</keyword>
<dbReference type="Pfam" id="PF10985">
    <property type="entry name" value="DUF2805"/>
    <property type="match status" value="1"/>
</dbReference>
<reference evidence="1 2" key="1">
    <citation type="submission" date="2021-11" db="EMBL/GenBank/DDBJ databases">
        <authorList>
            <person name="Liang Q."/>
            <person name="Mou H."/>
            <person name="Liu Z."/>
        </authorList>
    </citation>
    <scope>NUCLEOTIDE SEQUENCE [LARGE SCALE GENOMIC DNA]</scope>
    <source>
        <strain evidence="1 2">CHU3</strain>
    </source>
</reference>